<dbReference type="InterPro" id="IPR019410">
    <property type="entry name" value="Methyltransf_16"/>
</dbReference>
<sequence length="218" mass="24529">MAAPLDDVFVRELEKNDGVIIKINQSKIGDVGCVVWDAAIVLSKYLETDDFDGGKLLKGLKVIELGSGTGAVGLMAGSYGADVTMTDLPEFIPLIQLNIDTNKHLFVTKVTAAALPWGRLQDIEENCDIILLADCIYYEDSLEPLVNTIDQLCSDRTTVYCSYEERSIGNNPEVERKFFKLVRQKFDVEEIPQDRHDPHFRSGDIHIMKFRKKCNSNR</sequence>
<dbReference type="Gene3D" id="3.40.50.150">
    <property type="entry name" value="Vaccinia Virus protein VP39"/>
    <property type="match status" value="1"/>
</dbReference>
<protein>
    <recommendedName>
        <fullName evidence="3">Protein-lysine methyltransferase METTL21D</fullName>
    </recommendedName>
</protein>
<name>A0ABD3XYF4_SINWO</name>
<dbReference type="SUPFAM" id="SSF53335">
    <property type="entry name" value="S-adenosyl-L-methionine-dependent methyltransferases"/>
    <property type="match status" value="1"/>
</dbReference>
<dbReference type="Proteomes" id="UP001634394">
    <property type="component" value="Unassembled WGS sequence"/>
</dbReference>
<reference evidence="1 2" key="1">
    <citation type="submission" date="2024-11" db="EMBL/GenBank/DDBJ databases">
        <title>Chromosome-level genome assembly of the freshwater bivalve Anodonta woodiana.</title>
        <authorList>
            <person name="Chen X."/>
        </authorList>
    </citation>
    <scope>NUCLEOTIDE SEQUENCE [LARGE SCALE GENOMIC DNA]</scope>
    <source>
        <strain evidence="1">MN2024</strain>
        <tissue evidence="1">Gills</tissue>
    </source>
</reference>
<dbReference type="Pfam" id="PF10294">
    <property type="entry name" value="Methyltransf_16"/>
    <property type="match status" value="1"/>
</dbReference>
<accession>A0ABD3XYF4</accession>
<dbReference type="AlphaFoldDB" id="A0ABD3XYF4"/>
<evidence type="ECO:0000313" key="1">
    <source>
        <dbReference type="EMBL" id="KAL3891239.1"/>
    </source>
</evidence>
<gene>
    <name evidence="1" type="ORF">ACJMK2_003502</name>
</gene>
<dbReference type="CDD" id="cd02440">
    <property type="entry name" value="AdoMet_MTases"/>
    <property type="match status" value="1"/>
</dbReference>
<dbReference type="PANTHER" id="PTHR14614">
    <property type="entry name" value="HEPATOCELLULAR CARCINOMA-ASSOCIATED ANTIGEN"/>
    <property type="match status" value="1"/>
</dbReference>
<evidence type="ECO:0008006" key="3">
    <source>
        <dbReference type="Google" id="ProtNLM"/>
    </source>
</evidence>
<dbReference type="PANTHER" id="PTHR14614:SF44">
    <property type="entry name" value="PROTEIN N-LYSINE METHYLTRANSFERASE METTL21D"/>
    <property type="match status" value="1"/>
</dbReference>
<dbReference type="EMBL" id="JBJQND010000001">
    <property type="protein sequence ID" value="KAL3891239.1"/>
    <property type="molecule type" value="Genomic_DNA"/>
</dbReference>
<organism evidence="1 2">
    <name type="scientific">Sinanodonta woodiana</name>
    <name type="common">Chinese pond mussel</name>
    <name type="synonym">Anodonta woodiana</name>
    <dbReference type="NCBI Taxonomy" id="1069815"/>
    <lineage>
        <taxon>Eukaryota</taxon>
        <taxon>Metazoa</taxon>
        <taxon>Spiralia</taxon>
        <taxon>Lophotrochozoa</taxon>
        <taxon>Mollusca</taxon>
        <taxon>Bivalvia</taxon>
        <taxon>Autobranchia</taxon>
        <taxon>Heteroconchia</taxon>
        <taxon>Palaeoheterodonta</taxon>
        <taxon>Unionida</taxon>
        <taxon>Unionoidea</taxon>
        <taxon>Unionidae</taxon>
        <taxon>Unioninae</taxon>
        <taxon>Sinanodonta</taxon>
    </lineage>
</organism>
<dbReference type="InterPro" id="IPR029063">
    <property type="entry name" value="SAM-dependent_MTases_sf"/>
</dbReference>
<evidence type="ECO:0000313" key="2">
    <source>
        <dbReference type="Proteomes" id="UP001634394"/>
    </source>
</evidence>
<comment type="caution">
    <text evidence="1">The sequence shown here is derived from an EMBL/GenBank/DDBJ whole genome shotgun (WGS) entry which is preliminary data.</text>
</comment>
<proteinExistence type="predicted"/>
<keyword evidence="2" id="KW-1185">Reference proteome</keyword>